<proteinExistence type="inferred from homology"/>
<keyword evidence="6" id="KW-1185">Reference proteome</keyword>
<comment type="similarity">
    <text evidence="2">Belongs to the transketolase family.</text>
</comment>
<accession>A0A923LTP6</accession>
<dbReference type="InterPro" id="IPR029061">
    <property type="entry name" value="THDP-binding"/>
</dbReference>
<dbReference type="Gene3D" id="3.40.50.970">
    <property type="match status" value="1"/>
</dbReference>
<protein>
    <submittedName>
        <fullName evidence="5">Transketolase</fullName>
    </submittedName>
</protein>
<dbReference type="RefSeq" id="WP_054326618.1">
    <property type="nucleotide sequence ID" value="NZ_JACOPL010000002.1"/>
</dbReference>
<evidence type="ECO:0000256" key="2">
    <source>
        <dbReference type="ARBA" id="ARBA00007131"/>
    </source>
</evidence>
<dbReference type="AlphaFoldDB" id="A0A923LTP6"/>
<comment type="caution">
    <text evidence="5">The sequence shown here is derived from an EMBL/GenBank/DDBJ whole genome shotgun (WGS) entry which is preliminary data.</text>
</comment>
<dbReference type="InterPro" id="IPR005474">
    <property type="entry name" value="Transketolase_N"/>
</dbReference>
<evidence type="ECO:0000313" key="5">
    <source>
        <dbReference type="EMBL" id="MBC5724266.1"/>
    </source>
</evidence>
<evidence type="ECO:0000256" key="1">
    <source>
        <dbReference type="ARBA" id="ARBA00001964"/>
    </source>
</evidence>
<comment type="cofactor">
    <cofactor evidence="1">
        <name>thiamine diphosphate</name>
        <dbReference type="ChEBI" id="CHEBI:58937"/>
    </cofactor>
</comment>
<dbReference type="PANTHER" id="PTHR47514:SF1">
    <property type="entry name" value="TRANSKETOLASE N-TERMINAL SECTION-RELATED"/>
    <property type="match status" value="1"/>
</dbReference>
<dbReference type="EMBL" id="JACOPL010000002">
    <property type="protein sequence ID" value="MBC5724266.1"/>
    <property type="molecule type" value="Genomic_DNA"/>
</dbReference>
<dbReference type="CDD" id="cd02012">
    <property type="entry name" value="TPP_TK"/>
    <property type="match status" value="1"/>
</dbReference>
<sequence length="276" mass="29804">MSNVTEMKRLAYEIRIHVLDMLAEHSHGHVGGSLSIADAIAVLYAGVLRHDPKNPQWEDRDYLVLSKGHCGPALYSALALRGFFPMDWLYTLNHLGTHLPSHVDKNLTPGIDMTAGSLGQGVSCACGMAMGLKLSGKKNTVFAIIGDGEAQEGQVWETMQIAPAQKLDNFIIMLDNNKQQLDDFTDTICPLGDMRRKAEDFGWFALDVDGHDCAAIADAVAQCRAAGKPGFINLRTVKGKGWPEKEAVNGNHGVKGMDHAMVAGAIEALKAELAAL</sequence>
<dbReference type="Proteomes" id="UP000606499">
    <property type="component" value="Unassembled WGS sequence"/>
</dbReference>
<dbReference type="PANTHER" id="PTHR47514">
    <property type="entry name" value="TRANSKETOLASE N-TERMINAL SECTION-RELATED"/>
    <property type="match status" value="1"/>
</dbReference>
<name>A0A923LTP6_9FIRM</name>
<evidence type="ECO:0000313" key="6">
    <source>
        <dbReference type="Proteomes" id="UP000606499"/>
    </source>
</evidence>
<evidence type="ECO:0000259" key="4">
    <source>
        <dbReference type="Pfam" id="PF00456"/>
    </source>
</evidence>
<keyword evidence="3" id="KW-0786">Thiamine pyrophosphate</keyword>
<organism evidence="5 6">
    <name type="scientific">Agathobaculum faecis</name>
    <dbReference type="NCBI Taxonomy" id="2763013"/>
    <lineage>
        <taxon>Bacteria</taxon>
        <taxon>Bacillati</taxon>
        <taxon>Bacillota</taxon>
        <taxon>Clostridia</taxon>
        <taxon>Eubacteriales</taxon>
        <taxon>Butyricicoccaceae</taxon>
        <taxon>Agathobaculum</taxon>
    </lineage>
</organism>
<dbReference type="Pfam" id="PF00456">
    <property type="entry name" value="Transketolase_N"/>
    <property type="match status" value="1"/>
</dbReference>
<feature type="domain" description="Transketolase N-terminal" evidence="4">
    <location>
        <begin position="8"/>
        <end position="254"/>
    </location>
</feature>
<evidence type="ECO:0000256" key="3">
    <source>
        <dbReference type="ARBA" id="ARBA00023052"/>
    </source>
</evidence>
<gene>
    <name evidence="5" type="ORF">H8S45_02120</name>
</gene>
<reference evidence="5" key="1">
    <citation type="submission" date="2020-08" db="EMBL/GenBank/DDBJ databases">
        <title>Genome public.</title>
        <authorList>
            <person name="Liu C."/>
            <person name="Sun Q."/>
        </authorList>
    </citation>
    <scope>NUCLEOTIDE SEQUENCE</scope>
    <source>
        <strain evidence="5">NSJ-28</strain>
    </source>
</reference>
<dbReference type="SUPFAM" id="SSF52518">
    <property type="entry name" value="Thiamin diphosphate-binding fold (THDP-binding)"/>
    <property type="match status" value="1"/>
</dbReference>